<dbReference type="GO" id="GO:0016020">
    <property type="term" value="C:membrane"/>
    <property type="evidence" value="ECO:0007669"/>
    <property type="project" value="UniProtKB-SubCell"/>
</dbReference>
<organism evidence="8 9">
    <name type="scientific">Actinoplanes aureus</name>
    <dbReference type="NCBI Taxonomy" id="2792083"/>
    <lineage>
        <taxon>Bacteria</taxon>
        <taxon>Bacillati</taxon>
        <taxon>Actinomycetota</taxon>
        <taxon>Actinomycetes</taxon>
        <taxon>Micromonosporales</taxon>
        <taxon>Micromonosporaceae</taxon>
        <taxon>Actinoplanes</taxon>
    </lineage>
</organism>
<gene>
    <name evidence="8" type="ORF">I4J89_45330</name>
</gene>
<keyword evidence="9" id="KW-1185">Reference proteome</keyword>
<evidence type="ECO:0000256" key="6">
    <source>
        <dbReference type="SAM" id="Coils"/>
    </source>
</evidence>
<dbReference type="RefSeq" id="WP_196420433.1">
    <property type="nucleotide sequence ID" value="NZ_JADQTO010000042.1"/>
</dbReference>
<dbReference type="PANTHER" id="PTHR10465">
    <property type="entry name" value="TRANSMEMBRANE GTPASE FZO1"/>
    <property type="match status" value="1"/>
</dbReference>
<keyword evidence="4" id="KW-0342">GTP-binding</keyword>
<evidence type="ECO:0000256" key="2">
    <source>
        <dbReference type="ARBA" id="ARBA00022741"/>
    </source>
</evidence>
<evidence type="ECO:0000256" key="4">
    <source>
        <dbReference type="ARBA" id="ARBA00023134"/>
    </source>
</evidence>
<dbReference type="AlphaFoldDB" id="A0A931G249"/>
<dbReference type="SUPFAM" id="SSF52540">
    <property type="entry name" value="P-loop containing nucleoside triphosphate hydrolases"/>
    <property type="match status" value="1"/>
</dbReference>
<protein>
    <submittedName>
        <fullName evidence="8">Dynamin family protein</fullName>
    </submittedName>
</protein>
<evidence type="ECO:0000256" key="1">
    <source>
        <dbReference type="ARBA" id="ARBA00004370"/>
    </source>
</evidence>
<reference evidence="8" key="1">
    <citation type="submission" date="2020-11" db="EMBL/GenBank/DDBJ databases">
        <title>Isolation and identification of active actinomycetes.</title>
        <authorList>
            <person name="Sun X."/>
        </authorList>
    </citation>
    <scope>NUCLEOTIDE SEQUENCE</scope>
    <source>
        <strain evidence="8">NEAU-A11</strain>
    </source>
</reference>
<keyword evidence="5" id="KW-0472">Membrane</keyword>
<evidence type="ECO:0000256" key="3">
    <source>
        <dbReference type="ARBA" id="ARBA00022801"/>
    </source>
</evidence>
<proteinExistence type="predicted"/>
<dbReference type="EMBL" id="JADQTO010000042">
    <property type="protein sequence ID" value="MBG0568663.1"/>
    <property type="molecule type" value="Genomic_DNA"/>
</dbReference>
<feature type="coiled-coil region" evidence="6">
    <location>
        <begin position="705"/>
        <end position="757"/>
    </location>
</feature>
<comment type="subcellular location">
    <subcellularLocation>
        <location evidence="1">Membrane</location>
    </subcellularLocation>
</comment>
<evidence type="ECO:0000313" key="8">
    <source>
        <dbReference type="EMBL" id="MBG0568663.1"/>
    </source>
</evidence>
<evidence type="ECO:0000259" key="7">
    <source>
        <dbReference type="Pfam" id="PF00350"/>
    </source>
</evidence>
<evidence type="ECO:0000256" key="5">
    <source>
        <dbReference type="ARBA" id="ARBA00023136"/>
    </source>
</evidence>
<dbReference type="Proteomes" id="UP000598146">
    <property type="component" value="Unassembled WGS sequence"/>
</dbReference>
<accession>A0A931G249</accession>
<keyword evidence="2" id="KW-0547">Nucleotide-binding</keyword>
<feature type="domain" description="Dynamin N-terminal" evidence="7">
    <location>
        <begin position="364"/>
        <end position="637"/>
    </location>
</feature>
<dbReference type="InterPro" id="IPR027094">
    <property type="entry name" value="Mitofusin_fam"/>
</dbReference>
<name>A0A931G249_9ACTN</name>
<sequence>MPEPFTLAVVSRAPAEQRRFVHDVLADTIGAVGALHSGTRVLPVPIEFRYAKTPSMRRWAPTRTGDRPTPARLWDPGDLDVPNLRRVDVALPARLLDRWDCRLLVLPTTCGGAELDTLPRENMGILFVRQPRGSSDVEEELEEHLRDRVGAVVEPLLAPDLTARRSELRIEEFPGATVPFVLPLVTARFHPAAADESEESELLRLTVAALRAAPQLTTQIRTGQDGRRERLRSLGAAWVDNTARLASTAQNAMPDDYARRIPTVTKALDRITVVAGLADAIEMRRLRRRLARRLHEYNEEGPVVEPVVTEDPPLPPGTGYAHDRNLLAGLLRAAAGDESLGLTEQELASFGGLSQRVEEDRVEIAVMGRFSSGKSSVINAMLEVENNDRDPVLLPTNVKRETSTINIIEWAPERSLLGIDLLTATELRFLRPSGIRDGFKVAEEEVAAFAAWRASGEVASGDFVVTDMSPDGRDYAVAASRDDESFRRILDTTGGTAKFVYPHRSASAPQLPGAPVARSARIDRFDQPPPPLGASDLKTALRAVAVPSYALRVHHLRIGYNHPLLKHVSFIDTPGSDAPVPHHREMARRIIAERKCPVIYCFDGTGSFEGKEDTANLRFLASCGVGQESSRFFFVLTRRGSLDPQGTDARKQETLLKDHMERMGVGRPVTYFVETRTRNQAFDNLAEAVGKYVATIREPRLLAWIDEARHALAEVARRHEAQLEQSRLREQARKAAADRLRSQHRRMKRILDDLETSPGWGRFWAREQVGSRLQQLTRPVQLTIEGLVDKDAFDDVETTLEGQFATLNTGAEAQVREVLNGMAGKFATLVAEALPEQSIARPPYTHEEVFFTAETTLGGAGRAIWHSLWDRIFNGESRAKDITDNRGRIENPWNVSCSAGHADARRLVDEHHAQLRAEGERVAGSVAAELAALEAPADLVSADVLRDRHDLAQRYRRLLGDLRRRSPAP</sequence>
<dbReference type="InterPro" id="IPR027417">
    <property type="entry name" value="P-loop_NTPase"/>
</dbReference>
<comment type="caution">
    <text evidence="8">The sequence shown here is derived from an EMBL/GenBank/DDBJ whole genome shotgun (WGS) entry which is preliminary data.</text>
</comment>
<dbReference type="Pfam" id="PF00350">
    <property type="entry name" value="Dynamin_N"/>
    <property type="match status" value="1"/>
</dbReference>
<keyword evidence="6" id="KW-0175">Coiled coil</keyword>
<dbReference type="PANTHER" id="PTHR10465:SF0">
    <property type="entry name" value="SARCALUMENIN"/>
    <property type="match status" value="1"/>
</dbReference>
<dbReference type="InterPro" id="IPR045063">
    <property type="entry name" value="Dynamin_N"/>
</dbReference>
<keyword evidence="3" id="KW-0378">Hydrolase</keyword>
<dbReference type="GO" id="GO:0005525">
    <property type="term" value="F:GTP binding"/>
    <property type="evidence" value="ECO:0007669"/>
    <property type="project" value="UniProtKB-KW"/>
</dbReference>
<evidence type="ECO:0000313" key="9">
    <source>
        <dbReference type="Proteomes" id="UP000598146"/>
    </source>
</evidence>
<dbReference type="GO" id="GO:0003924">
    <property type="term" value="F:GTPase activity"/>
    <property type="evidence" value="ECO:0007669"/>
    <property type="project" value="InterPro"/>
</dbReference>
<dbReference type="Gene3D" id="3.40.50.300">
    <property type="entry name" value="P-loop containing nucleotide triphosphate hydrolases"/>
    <property type="match status" value="2"/>
</dbReference>